<sequence>MRERHQFVPEAETQPDDNCTSNQCGPKPITGPITQAKALTSLIGHSTALTPSNSYLTLPPPPPTMSNTEPTSESGTSTPYRGRGKRGGFGKSLRARGRGKRFTTPAPFRSREEEEEDEVDEEEVERERLKYARRGMKSNADRYEEKEPDPEEEPEPEVDLSEFMRKQKLEDEAETSASIAVPKAEMDDDIDHSLANFGSRAPLASRKDRKGVIEWDDSLEAMKQEKEKAEAVWELKARFKHAPQSKPRANERRVVRQPRLAGEDEPTDPKKEMEEFLDDLLT</sequence>
<dbReference type="KEGG" id="rsx:RhiXN_03090"/>
<proteinExistence type="predicted"/>
<dbReference type="Proteomes" id="UP000650533">
    <property type="component" value="Chromosome 3"/>
</dbReference>
<dbReference type="AlphaFoldDB" id="A0A8H8NQK1"/>
<feature type="region of interest" description="Disordered" evidence="1">
    <location>
        <begin position="49"/>
        <end position="187"/>
    </location>
</feature>
<evidence type="ECO:0000313" key="3">
    <source>
        <dbReference type="Proteomes" id="UP000650533"/>
    </source>
</evidence>
<protein>
    <submittedName>
        <fullName evidence="2">Uncharacterized protein</fullName>
    </submittedName>
</protein>
<dbReference type="EMBL" id="CP059660">
    <property type="protein sequence ID" value="QRW18166.1"/>
    <property type="molecule type" value="Genomic_DNA"/>
</dbReference>
<evidence type="ECO:0000256" key="1">
    <source>
        <dbReference type="SAM" id="MobiDB-lite"/>
    </source>
</evidence>
<accession>A0A8H8NQK1</accession>
<evidence type="ECO:0000313" key="2">
    <source>
        <dbReference type="EMBL" id="QRW18166.1"/>
    </source>
</evidence>
<feature type="compositionally biased region" description="Basic residues" evidence="1">
    <location>
        <begin position="82"/>
        <end position="101"/>
    </location>
</feature>
<dbReference type="RefSeq" id="XP_043178403.1">
    <property type="nucleotide sequence ID" value="XM_043322907.1"/>
</dbReference>
<name>A0A8H8NQK1_9AGAM</name>
<feature type="compositionally biased region" description="Acidic residues" evidence="1">
    <location>
        <begin position="113"/>
        <end position="124"/>
    </location>
</feature>
<reference evidence="2" key="1">
    <citation type="submission" date="2020-05" db="EMBL/GenBank/DDBJ databases">
        <title>Evolutionary and genomic comparisons of hybrid uninucleate and nonhybrid Rhizoctonia fungi.</title>
        <authorList>
            <person name="Li C."/>
            <person name="Chen X."/>
        </authorList>
    </citation>
    <scope>NUCLEOTIDE SEQUENCE</scope>
    <source>
        <strain evidence="2">AG-1 IA</strain>
    </source>
</reference>
<dbReference type="GeneID" id="67025370"/>
<feature type="compositionally biased region" description="Low complexity" evidence="1">
    <location>
        <begin position="65"/>
        <end position="81"/>
    </location>
</feature>
<feature type="region of interest" description="Disordered" evidence="1">
    <location>
        <begin position="239"/>
        <end position="282"/>
    </location>
</feature>
<organism evidence="2 3">
    <name type="scientific">Rhizoctonia solani</name>
    <dbReference type="NCBI Taxonomy" id="456999"/>
    <lineage>
        <taxon>Eukaryota</taxon>
        <taxon>Fungi</taxon>
        <taxon>Dikarya</taxon>
        <taxon>Basidiomycota</taxon>
        <taxon>Agaricomycotina</taxon>
        <taxon>Agaricomycetes</taxon>
        <taxon>Cantharellales</taxon>
        <taxon>Ceratobasidiaceae</taxon>
        <taxon>Rhizoctonia</taxon>
    </lineage>
</organism>
<gene>
    <name evidence="2" type="ORF">RhiXN_03090</name>
</gene>
<feature type="compositionally biased region" description="Acidic residues" evidence="1">
    <location>
        <begin position="146"/>
        <end position="160"/>
    </location>
</feature>
<feature type="region of interest" description="Disordered" evidence="1">
    <location>
        <begin position="1"/>
        <end position="32"/>
    </location>
</feature>